<comment type="caution">
    <text evidence="2">The sequence shown here is derived from an EMBL/GenBank/DDBJ whole genome shotgun (WGS) entry which is preliminary data.</text>
</comment>
<feature type="transmembrane region" description="Helical" evidence="1">
    <location>
        <begin position="210"/>
        <end position="230"/>
    </location>
</feature>
<evidence type="ECO:0000313" key="2">
    <source>
        <dbReference type="EMBL" id="KAK8096734.1"/>
    </source>
</evidence>
<feature type="transmembrane region" description="Helical" evidence="1">
    <location>
        <begin position="285"/>
        <end position="307"/>
    </location>
</feature>
<evidence type="ECO:0000256" key="1">
    <source>
        <dbReference type="SAM" id="Phobius"/>
    </source>
</evidence>
<accession>A0AAW0QIP9</accession>
<dbReference type="EMBL" id="JAQQWP010000010">
    <property type="protein sequence ID" value="KAK8096734.1"/>
    <property type="molecule type" value="Genomic_DNA"/>
</dbReference>
<keyword evidence="3" id="KW-1185">Reference proteome</keyword>
<feature type="transmembrane region" description="Helical" evidence="1">
    <location>
        <begin position="142"/>
        <end position="165"/>
    </location>
</feature>
<feature type="transmembrane region" description="Helical" evidence="1">
    <location>
        <begin position="39"/>
        <end position="58"/>
    </location>
</feature>
<dbReference type="AlphaFoldDB" id="A0AAW0QIP9"/>
<reference evidence="2 3" key="1">
    <citation type="submission" date="2023-01" db="EMBL/GenBank/DDBJ databases">
        <title>Analysis of 21 Apiospora genomes using comparative genomics revels a genus with tremendous synthesis potential of carbohydrate active enzymes and secondary metabolites.</title>
        <authorList>
            <person name="Sorensen T."/>
        </authorList>
    </citation>
    <scope>NUCLEOTIDE SEQUENCE [LARGE SCALE GENOMIC DNA]</scope>
    <source>
        <strain evidence="2 3">CBS 117206</strain>
    </source>
</reference>
<protein>
    <submittedName>
        <fullName evidence="2">Uncharacterized protein</fullName>
    </submittedName>
</protein>
<evidence type="ECO:0000313" key="3">
    <source>
        <dbReference type="Proteomes" id="UP001392437"/>
    </source>
</evidence>
<dbReference type="Proteomes" id="UP001392437">
    <property type="component" value="Unassembled WGS sequence"/>
</dbReference>
<sequence>MPGVTTPLLPGPPTTASSDSHPIFLRACHSPWRWINQSVLTLIRFVVSAYLLTVLGISTKYKLEMEDDHTRWRIPFQFSFVSFILLLVYNLLVTAWTFMHLILPKELPEDPAECHGHQFRNRLINAFLPPSRTRYGNHTHPLWFSLLYTISHVFVFMNSIIYWAVLVPAGHGGFKPPKVPHHHPHAPDNSTVAGYDPHKGLFDEGHLKSFSIINVWSITSVIALLEMLLFNSIRRQAVSDPSADARYAARLTYHSLQPILGKLVTGHAGLFFLDPELMGDVHGAALAASILFVTLAPGIFSYMYGLIAMRESMTAVHETSQ</sequence>
<feature type="transmembrane region" description="Helical" evidence="1">
    <location>
        <begin position="78"/>
        <end position="98"/>
    </location>
</feature>
<keyword evidence="1" id="KW-0472">Membrane</keyword>
<feature type="transmembrane region" description="Helical" evidence="1">
    <location>
        <begin position="251"/>
        <end position="273"/>
    </location>
</feature>
<name>A0AAW0QIP9_9PEZI</name>
<keyword evidence="1" id="KW-0812">Transmembrane</keyword>
<gene>
    <name evidence="2" type="ORF">PG999_012678</name>
</gene>
<keyword evidence="1" id="KW-1133">Transmembrane helix</keyword>
<proteinExistence type="predicted"/>
<organism evidence="2 3">
    <name type="scientific">Apiospora kogelbergensis</name>
    <dbReference type="NCBI Taxonomy" id="1337665"/>
    <lineage>
        <taxon>Eukaryota</taxon>
        <taxon>Fungi</taxon>
        <taxon>Dikarya</taxon>
        <taxon>Ascomycota</taxon>
        <taxon>Pezizomycotina</taxon>
        <taxon>Sordariomycetes</taxon>
        <taxon>Xylariomycetidae</taxon>
        <taxon>Amphisphaeriales</taxon>
        <taxon>Apiosporaceae</taxon>
        <taxon>Apiospora</taxon>
    </lineage>
</organism>